<evidence type="ECO:0000313" key="1">
    <source>
        <dbReference type="EMBL" id="KKL81706.1"/>
    </source>
</evidence>
<dbReference type="AlphaFoldDB" id="A0A0F9FTU3"/>
<name>A0A0F9FTU3_9ZZZZ</name>
<organism evidence="1">
    <name type="scientific">marine sediment metagenome</name>
    <dbReference type="NCBI Taxonomy" id="412755"/>
    <lineage>
        <taxon>unclassified sequences</taxon>
        <taxon>metagenomes</taxon>
        <taxon>ecological metagenomes</taxon>
    </lineage>
</organism>
<dbReference type="PANTHER" id="PTHR23135">
    <property type="entry name" value="MUR LIGASE FAMILY MEMBER"/>
    <property type="match status" value="1"/>
</dbReference>
<reference evidence="1" key="1">
    <citation type="journal article" date="2015" name="Nature">
        <title>Complex archaea that bridge the gap between prokaryotes and eukaryotes.</title>
        <authorList>
            <person name="Spang A."/>
            <person name="Saw J.H."/>
            <person name="Jorgensen S.L."/>
            <person name="Zaremba-Niedzwiedzka K."/>
            <person name="Martijn J."/>
            <person name="Lind A.E."/>
            <person name="van Eijk R."/>
            <person name="Schleper C."/>
            <person name="Guy L."/>
            <person name="Ettema T.J."/>
        </authorList>
    </citation>
    <scope>NUCLEOTIDE SEQUENCE</scope>
</reference>
<dbReference type="GO" id="GO:0005524">
    <property type="term" value="F:ATP binding"/>
    <property type="evidence" value="ECO:0007669"/>
    <property type="project" value="InterPro"/>
</dbReference>
<dbReference type="SUPFAM" id="SSF53623">
    <property type="entry name" value="MurD-like peptide ligases, catalytic domain"/>
    <property type="match status" value="1"/>
</dbReference>
<feature type="non-terminal residue" evidence="1">
    <location>
        <position position="240"/>
    </location>
</feature>
<dbReference type="PROSITE" id="PS51257">
    <property type="entry name" value="PROKAR_LIPOPROTEIN"/>
    <property type="match status" value="1"/>
</dbReference>
<comment type="caution">
    <text evidence="1">The sequence shown here is derived from an EMBL/GenBank/DDBJ whole genome shotgun (WGS) entry which is preliminary data.</text>
</comment>
<dbReference type="Gene3D" id="3.40.1190.10">
    <property type="entry name" value="Mur-like, catalytic domain"/>
    <property type="match status" value="1"/>
</dbReference>
<dbReference type="PANTHER" id="PTHR23135:SF7">
    <property type="entry name" value="LIPID II ISOGLUTAMINYL SYNTHASE (GLUTAMINE-HYDROLYZING) SUBUNIT MURT"/>
    <property type="match status" value="1"/>
</dbReference>
<accession>A0A0F9FTU3</accession>
<dbReference type="EMBL" id="LAZR01022485">
    <property type="protein sequence ID" value="KKL81706.1"/>
    <property type="molecule type" value="Genomic_DNA"/>
</dbReference>
<protein>
    <submittedName>
        <fullName evidence="1">Uncharacterized protein</fullName>
    </submittedName>
</protein>
<proteinExistence type="predicted"/>
<gene>
    <name evidence="1" type="ORF">LCGC14_1992110</name>
</gene>
<dbReference type="InterPro" id="IPR036565">
    <property type="entry name" value="Mur-like_cat_sf"/>
</dbReference>
<sequence>MRKLGVYDVAALAVLAVGVSAALLAGCSSEQENSGRTKPSAGELTIDYPLDGTLFPPDIVAPTFRWTDGGEAPGDELEKLADSWADLIARHGSDTTFVLNADDPLVADLGRTQADGLRPRVLFFGAEDGSHALPEPEHAFDAKHCRRCGHAYSYSATYLGHLGDYRCSACGNERPTPQVTAERIELQGMSGSRILLDTPKGKLDIRLPLPGLYNVYNALAATACCLALDIEPAAIERGLQ</sequence>